<dbReference type="InterPro" id="IPR003439">
    <property type="entry name" value="ABC_transporter-like_ATP-bd"/>
</dbReference>
<feature type="transmembrane region" description="Helical" evidence="7">
    <location>
        <begin position="258"/>
        <end position="281"/>
    </location>
</feature>
<dbReference type="InterPro" id="IPR011527">
    <property type="entry name" value="ABC1_TM_dom"/>
</dbReference>
<dbReference type="PROSITE" id="PS00211">
    <property type="entry name" value="ABC_TRANSPORTER_1"/>
    <property type="match status" value="1"/>
</dbReference>
<keyword evidence="4 10" id="KW-0067">ATP-binding</keyword>
<proteinExistence type="predicted"/>
<evidence type="ECO:0000256" key="7">
    <source>
        <dbReference type="SAM" id="Phobius"/>
    </source>
</evidence>
<dbReference type="CDD" id="cd03228">
    <property type="entry name" value="ABCC_MRP_Like"/>
    <property type="match status" value="1"/>
</dbReference>
<comment type="subcellular location">
    <subcellularLocation>
        <location evidence="1">Cell membrane</location>
        <topology evidence="1">Multi-pass membrane protein</topology>
    </subcellularLocation>
</comment>
<dbReference type="RefSeq" id="WP_343858937.1">
    <property type="nucleotide sequence ID" value="NZ_BAAACX010000007.1"/>
</dbReference>
<dbReference type="SUPFAM" id="SSF90123">
    <property type="entry name" value="ABC transporter transmembrane region"/>
    <property type="match status" value="1"/>
</dbReference>
<feature type="domain" description="ABC transmembrane type-1" evidence="9">
    <location>
        <begin position="26"/>
        <end position="300"/>
    </location>
</feature>
<keyword evidence="6 7" id="KW-0472">Membrane</keyword>
<dbReference type="InterPro" id="IPR036640">
    <property type="entry name" value="ABC1_TM_sf"/>
</dbReference>
<dbReference type="InterPro" id="IPR039421">
    <property type="entry name" value="Type_1_exporter"/>
</dbReference>
<dbReference type="Gene3D" id="3.40.50.300">
    <property type="entry name" value="P-loop containing nucleotide triphosphate hydrolases"/>
    <property type="match status" value="1"/>
</dbReference>
<sequence>MLKKNIYNIFLIIFRIFKKNPLIFSLTFLFPLVSGLLTFYSYSAQVTLINLVAVESREFTWNQVFAAAIIPVLIYISVYGVQNLFSSITMIIKNKLNANVTMAFQSDIIDVANNIDFERFDNKEFGDKLQRAKGVVGEDLDGITNFLVSSVGTISSLISIIWLSATSGYYLITLIISIMIVSTLTIRLITEVKVRRVGREITFDGRMGDYLSKTLEDYNALREMKTYNSTNYFIELWGNMMSKQHNKRYGARKFEIKIGTIVAFLQTTTIFIVLIFLLNRLDGNNTVTIGTISVLFLALLSCGNKIMSLTWPLSRLYISSSKLYDLNEVLEISHNYSNKVEINKNYQSLIPITFSNVSFKYSISEKYVLSNINMTIKPGEKIAIVGENGAGKSTLIKLILGQYRPSSGFIDWNNCKYPNGKVSVVFQNFIKFELSLRENIILGNVNENIDDERVMEILEKCELMDLFHELGGLDVELGQIYEGGRQLSGGQWQKLAIARALYNDADLIIFDEPTSAIDPISEMKIYQKLIDICQDKTAIFISHRLGWAKSVDRIYVLESGIIAEEGNHEQLIANNGLYSDMFNLQSSWYK</sequence>
<feature type="transmembrane region" description="Helical" evidence="7">
    <location>
        <begin position="169"/>
        <end position="189"/>
    </location>
</feature>
<feature type="domain" description="ABC transporter" evidence="8">
    <location>
        <begin position="352"/>
        <end position="584"/>
    </location>
</feature>
<dbReference type="EMBL" id="BAAACX010000007">
    <property type="protein sequence ID" value="GAA0383112.1"/>
    <property type="molecule type" value="Genomic_DNA"/>
</dbReference>
<feature type="transmembrane region" description="Helical" evidence="7">
    <location>
        <begin position="143"/>
        <end position="163"/>
    </location>
</feature>
<keyword evidence="2 7" id="KW-0812">Transmembrane</keyword>
<dbReference type="InterPro" id="IPR017871">
    <property type="entry name" value="ABC_transporter-like_CS"/>
</dbReference>
<dbReference type="Pfam" id="PF00005">
    <property type="entry name" value="ABC_tran"/>
    <property type="match status" value="1"/>
</dbReference>
<dbReference type="GO" id="GO:0005524">
    <property type="term" value="F:ATP binding"/>
    <property type="evidence" value="ECO:0007669"/>
    <property type="project" value="UniProtKB-KW"/>
</dbReference>
<reference evidence="11" key="1">
    <citation type="journal article" date="2019" name="Int. J. Syst. Evol. Microbiol.">
        <title>The Global Catalogue of Microorganisms (GCM) 10K type strain sequencing project: providing services to taxonomists for standard genome sequencing and annotation.</title>
        <authorList>
            <consortium name="The Broad Institute Genomics Platform"/>
            <consortium name="The Broad Institute Genome Sequencing Center for Infectious Disease"/>
            <person name="Wu L."/>
            <person name="Ma J."/>
        </authorList>
    </citation>
    <scope>NUCLEOTIDE SEQUENCE [LARGE SCALE GENOMIC DNA]</scope>
    <source>
        <strain evidence="11">JCM 12774</strain>
    </source>
</reference>
<dbReference type="Proteomes" id="UP001500340">
    <property type="component" value="Unassembled WGS sequence"/>
</dbReference>
<evidence type="ECO:0000313" key="11">
    <source>
        <dbReference type="Proteomes" id="UP001500340"/>
    </source>
</evidence>
<dbReference type="SUPFAM" id="SSF52540">
    <property type="entry name" value="P-loop containing nucleoside triphosphate hydrolases"/>
    <property type="match status" value="1"/>
</dbReference>
<evidence type="ECO:0000259" key="9">
    <source>
        <dbReference type="PROSITE" id="PS50929"/>
    </source>
</evidence>
<organism evidence="10 11">
    <name type="scientific">Paenibacillus motobuensis</name>
    <dbReference type="NCBI Taxonomy" id="295324"/>
    <lineage>
        <taxon>Bacteria</taxon>
        <taxon>Bacillati</taxon>
        <taxon>Bacillota</taxon>
        <taxon>Bacilli</taxon>
        <taxon>Bacillales</taxon>
        <taxon>Paenibacillaceae</taxon>
        <taxon>Paenibacillus</taxon>
    </lineage>
</organism>
<evidence type="ECO:0000256" key="3">
    <source>
        <dbReference type="ARBA" id="ARBA00022741"/>
    </source>
</evidence>
<dbReference type="InterPro" id="IPR003593">
    <property type="entry name" value="AAA+_ATPase"/>
</dbReference>
<accession>A0ABP3HWQ2</accession>
<dbReference type="SMART" id="SM00382">
    <property type="entry name" value="AAA"/>
    <property type="match status" value="1"/>
</dbReference>
<feature type="transmembrane region" description="Helical" evidence="7">
    <location>
        <begin position="21"/>
        <end position="43"/>
    </location>
</feature>
<evidence type="ECO:0000256" key="1">
    <source>
        <dbReference type="ARBA" id="ARBA00004651"/>
    </source>
</evidence>
<evidence type="ECO:0000259" key="8">
    <source>
        <dbReference type="PROSITE" id="PS50893"/>
    </source>
</evidence>
<dbReference type="InterPro" id="IPR027417">
    <property type="entry name" value="P-loop_NTPase"/>
</dbReference>
<feature type="transmembrane region" description="Helical" evidence="7">
    <location>
        <begin position="63"/>
        <end position="85"/>
    </location>
</feature>
<keyword evidence="11" id="KW-1185">Reference proteome</keyword>
<evidence type="ECO:0000256" key="5">
    <source>
        <dbReference type="ARBA" id="ARBA00022989"/>
    </source>
</evidence>
<evidence type="ECO:0000256" key="2">
    <source>
        <dbReference type="ARBA" id="ARBA00022692"/>
    </source>
</evidence>
<keyword evidence="5 7" id="KW-1133">Transmembrane helix</keyword>
<dbReference type="PROSITE" id="PS50893">
    <property type="entry name" value="ABC_TRANSPORTER_2"/>
    <property type="match status" value="1"/>
</dbReference>
<evidence type="ECO:0000256" key="6">
    <source>
        <dbReference type="ARBA" id="ARBA00023136"/>
    </source>
</evidence>
<keyword evidence="3" id="KW-0547">Nucleotide-binding</keyword>
<evidence type="ECO:0000313" key="10">
    <source>
        <dbReference type="EMBL" id="GAA0383112.1"/>
    </source>
</evidence>
<name>A0ABP3HWQ2_9BACL</name>
<protein>
    <submittedName>
        <fullName evidence="10">ABC transporter ATP-binding protein</fullName>
    </submittedName>
</protein>
<gene>
    <name evidence="10" type="ORF">GCM10008933_12850</name>
</gene>
<dbReference type="PANTHER" id="PTHR24221">
    <property type="entry name" value="ATP-BINDING CASSETTE SUB-FAMILY B"/>
    <property type="match status" value="1"/>
</dbReference>
<evidence type="ECO:0000256" key="4">
    <source>
        <dbReference type="ARBA" id="ARBA00022840"/>
    </source>
</evidence>
<dbReference type="Gene3D" id="1.20.1560.10">
    <property type="entry name" value="ABC transporter type 1, transmembrane domain"/>
    <property type="match status" value="1"/>
</dbReference>
<feature type="transmembrane region" description="Helical" evidence="7">
    <location>
        <begin position="287"/>
        <end position="307"/>
    </location>
</feature>
<dbReference type="PANTHER" id="PTHR24221:SF646">
    <property type="entry name" value="HAEMOLYSIN SECRETION ATP-BINDING PROTEIN"/>
    <property type="match status" value="1"/>
</dbReference>
<comment type="caution">
    <text evidence="10">The sequence shown here is derived from an EMBL/GenBank/DDBJ whole genome shotgun (WGS) entry which is preliminary data.</text>
</comment>
<dbReference type="PROSITE" id="PS50929">
    <property type="entry name" value="ABC_TM1F"/>
    <property type="match status" value="1"/>
</dbReference>